<proteinExistence type="predicted"/>
<evidence type="ECO:0000313" key="1">
    <source>
        <dbReference type="EMBL" id="EGG04620.1"/>
    </source>
</evidence>
<dbReference type="Proteomes" id="UP000001072">
    <property type="component" value="Unassembled WGS sequence"/>
</dbReference>
<dbReference type="SUPFAM" id="SSF46689">
    <property type="entry name" value="Homeodomain-like"/>
    <property type="match status" value="1"/>
</dbReference>
<dbReference type="InterPro" id="IPR009057">
    <property type="entry name" value="Homeodomain-like_sf"/>
</dbReference>
<sequence length="165" mass="18947">MRVRPGKYDVGIKVLAVQYLRAGKTLAQVQRILKSPVSIQTISRWHSLFQRTHSVIRNPDNYERLRRHTKLTDKDCDFMLELLEGNPGLYLDKYRRGVYRHTGTWISLQTVASDLKDCLHLTLKKARTVHPNQSAAKRAQYLHAVGALHPNMLVFLGTLSQGFLL</sequence>
<dbReference type="VEuPathDB" id="FungiDB:MELLADRAFT_56632"/>
<dbReference type="AlphaFoldDB" id="F4RSL8"/>
<accession>F4RSL8</accession>
<dbReference type="PANTHER" id="PTHR48472:SF1">
    <property type="entry name" value="TC1-LIKE TRANSPOSASE DDE DOMAIN-CONTAINING PROTEIN"/>
    <property type="match status" value="1"/>
</dbReference>
<dbReference type="PANTHER" id="PTHR48472">
    <property type="entry name" value="TC1-LIKE TRANSPOSASE DDE DOMAIN-CONTAINING PROTEIN"/>
    <property type="match status" value="1"/>
</dbReference>
<dbReference type="EMBL" id="GL883117">
    <property type="protein sequence ID" value="EGG04620.1"/>
    <property type="molecule type" value="Genomic_DNA"/>
</dbReference>
<dbReference type="HOGENOM" id="CLU_056788_1_7_1"/>
<dbReference type="RefSeq" id="XP_007412059.1">
    <property type="nucleotide sequence ID" value="XM_007411997.1"/>
</dbReference>
<keyword evidence="2" id="KW-1185">Reference proteome</keyword>
<dbReference type="OrthoDB" id="2506496at2759"/>
<evidence type="ECO:0000313" key="2">
    <source>
        <dbReference type="Proteomes" id="UP000001072"/>
    </source>
</evidence>
<protein>
    <submittedName>
        <fullName evidence="1">Uncharacterized protein</fullName>
    </submittedName>
</protein>
<dbReference type="KEGG" id="mlr:MELLADRAFT_56632"/>
<dbReference type="InParanoid" id="F4RSL8"/>
<organism evidence="2">
    <name type="scientific">Melampsora larici-populina (strain 98AG31 / pathotype 3-4-7)</name>
    <name type="common">Poplar leaf rust fungus</name>
    <dbReference type="NCBI Taxonomy" id="747676"/>
    <lineage>
        <taxon>Eukaryota</taxon>
        <taxon>Fungi</taxon>
        <taxon>Dikarya</taxon>
        <taxon>Basidiomycota</taxon>
        <taxon>Pucciniomycotina</taxon>
        <taxon>Pucciniomycetes</taxon>
        <taxon>Pucciniales</taxon>
        <taxon>Melampsoraceae</taxon>
        <taxon>Melampsora</taxon>
    </lineage>
</organism>
<gene>
    <name evidence="1" type="ORF">MELLADRAFT_56632</name>
</gene>
<reference evidence="2" key="1">
    <citation type="journal article" date="2011" name="Proc. Natl. Acad. Sci. U.S.A.">
        <title>Obligate biotrophy features unraveled by the genomic analysis of rust fungi.</title>
        <authorList>
            <person name="Duplessis S."/>
            <person name="Cuomo C.A."/>
            <person name="Lin Y.-C."/>
            <person name="Aerts A."/>
            <person name="Tisserant E."/>
            <person name="Veneault-Fourrey C."/>
            <person name="Joly D.L."/>
            <person name="Hacquard S."/>
            <person name="Amselem J."/>
            <person name="Cantarel B.L."/>
            <person name="Chiu R."/>
            <person name="Coutinho P.M."/>
            <person name="Feau N."/>
            <person name="Field M."/>
            <person name="Frey P."/>
            <person name="Gelhaye E."/>
            <person name="Goldberg J."/>
            <person name="Grabherr M.G."/>
            <person name="Kodira C.D."/>
            <person name="Kohler A."/>
            <person name="Kuees U."/>
            <person name="Lindquist E.A."/>
            <person name="Lucas S.M."/>
            <person name="Mago R."/>
            <person name="Mauceli E."/>
            <person name="Morin E."/>
            <person name="Murat C."/>
            <person name="Pangilinan J.L."/>
            <person name="Park R."/>
            <person name="Pearson M."/>
            <person name="Quesneville H."/>
            <person name="Rouhier N."/>
            <person name="Sakthikumar S."/>
            <person name="Salamov A.A."/>
            <person name="Schmutz J."/>
            <person name="Selles B."/>
            <person name="Shapiro H."/>
            <person name="Tanguay P."/>
            <person name="Tuskan G.A."/>
            <person name="Henrissat B."/>
            <person name="Van de Peer Y."/>
            <person name="Rouze P."/>
            <person name="Ellis J.G."/>
            <person name="Dodds P.N."/>
            <person name="Schein J.E."/>
            <person name="Zhong S."/>
            <person name="Hamelin R.C."/>
            <person name="Grigoriev I.V."/>
            <person name="Szabo L.J."/>
            <person name="Martin F."/>
        </authorList>
    </citation>
    <scope>NUCLEOTIDE SEQUENCE [LARGE SCALE GENOMIC DNA]</scope>
    <source>
        <strain evidence="2">98AG31 / pathotype 3-4-7</strain>
    </source>
</reference>
<name>F4RSL8_MELLP</name>
<dbReference type="GeneID" id="18929053"/>